<evidence type="ECO:0000259" key="9">
    <source>
        <dbReference type="Pfam" id="PF24817"/>
    </source>
</evidence>
<dbReference type="SUPFAM" id="SSF50978">
    <property type="entry name" value="WD40 repeat-like"/>
    <property type="match status" value="1"/>
</dbReference>
<accession>A0A4Y7Q9N2</accession>
<feature type="repeat" description="WD" evidence="5">
    <location>
        <begin position="161"/>
        <end position="194"/>
    </location>
</feature>
<feature type="domain" description="WDHD1/CFT4 second beta-propeller" evidence="7">
    <location>
        <begin position="427"/>
        <end position="732"/>
    </location>
</feature>
<comment type="subcellular location">
    <subcellularLocation>
        <location evidence="1">Nucleus</location>
    </subcellularLocation>
</comment>
<dbReference type="SMART" id="SM00320">
    <property type="entry name" value="WD40"/>
    <property type="match status" value="6"/>
</dbReference>
<evidence type="ECO:0000256" key="1">
    <source>
        <dbReference type="ARBA" id="ARBA00004123"/>
    </source>
</evidence>
<dbReference type="OrthoDB" id="427368at2759"/>
<organism evidence="10 11">
    <name type="scientific">Rickenella mellea</name>
    <dbReference type="NCBI Taxonomy" id="50990"/>
    <lineage>
        <taxon>Eukaryota</taxon>
        <taxon>Fungi</taxon>
        <taxon>Dikarya</taxon>
        <taxon>Basidiomycota</taxon>
        <taxon>Agaricomycotina</taxon>
        <taxon>Agaricomycetes</taxon>
        <taxon>Hymenochaetales</taxon>
        <taxon>Rickenellaceae</taxon>
        <taxon>Rickenella</taxon>
    </lineage>
</organism>
<evidence type="ECO:0000256" key="2">
    <source>
        <dbReference type="ARBA" id="ARBA00022574"/>
    </source>
</evidence>
<dbReference type="Pfam" id="PF20946">
    <property type="entry name" value="Ctf4_C"/>
    <property type="match status" value="1"/>
</dbReference>
<dbReference type="GO" id="GO:0006261">
    <property type="term" value="P:DNA-templated DNA replication"/>
    <property type="evidence" value="ECO:0007669"/>
    <property type="project" value="TreeGrafter"/>
</dbReference>
<dbReference type="GO" id="GO:0003682">
    <property type="term" value="F:chromatin binding"/>
    <property type="evidence" value="ECO:0007669"/>
    <property type="project" value="TreeGrafter"/>
</dbReference>
<keyword evidence="3" id="KW-0677">Repeat</keyword>
<dbReference type="InterPro" id="IPR019775">
    <property type="entry name" value="WD40_repeat_CS"/>
</dbReference>
<evidence type="ECO:0000313" key="11">
    <source>
        <dbReference type="Proteomes" id="UP000294933"/>
    </source>
</evidence>
<dbReference type="STRING" id="50990.A0A4Y7Q9N2"/>
<reference evidence="10 11" key="1">
    <citation type="submission" date="2018-06" db="EMBL/GenBank/DDBJ databases">
        <title>A transcriptomic atlas of mushroom development highlights an independent origin of complex multicellularity.</title>
        <authorList>
            <consortium name="DOE Joint Genome Institute"/>
            <person name="Krizsan K."/>
            <person name="Almasi E."/>
            <person name="Merenyi Z."/>
            <person name="Sahu N."/>
            <person name="Viragh M."/>
            <person name="Koszo T."/>
            <person name="Mondo S."/>
            <person name="Kiss B."/>
            <person name="Balint B."/>
            <person name="Kues U."/>
            <person name="Barry K."/>
            <person name="Hegedus J.C."/>
            <person name="Henrissat B."/>
            <person name="Johnson J."/>
            <person name="Lipzen A."/>
            <person name="Ohm R."/>
            <person name="Nagy I."/>
            <person name="Pangilinan J."/>
            <person name="Yan J."/>
            <person name="Xiong Y."/>
            <person name="Grigoriev I.V."/>
            <person name="Hibbett D.S."/>
            <person name="Nagy L.G."/>
        </authorList>
    </citation>
    <scope>NUCLEOTIDE SEQUENCE [LARGE SCALE GENOMIC DNA]</scope>
    <source>
        <strain evidence="10 11">SZMC22713</strain>
    </source>
</reference>
<feature type="compositionally biased region" description="Low complexity" evidence="6">
    <location>
        <begin position="975"/>
        <end position="988"/>
    </location>
</feature>
<gene>
    <name evidence="10" type="ORF">BD410DRAFT_111195</name>
</gene>
<keyword evidence="2 5" id="KW-0853">WD repeat</keyword>
<proteinExistence type="predicted"/>
<evidence type="ECO:0000256" key="4">
    <source>
        <dbReference type="ARBA" id="ARBA00023242"/>
    </source>
</evidence>
<dbReference type="PANTHER" id="PTHR19932">
    <property type="entry name" value="WD REPEAT AND HMG-BOX DNA BINDING PROTEIN"/>
    <property type="match status" value="1"/>
</dbReference>
<dbReference type="InterPro" id="IPR015943">
    <property type="entry name" value="WD40/YVTN_repeat-like_dom_sf"/>
</dbReference>
<sequence length="1157" mass="126504">MPLSRHTCYHPTRHTRDRTRSLIAMPDDKKLVLNVAHPPGNTCLAFSRDGNNLYTGGADSLVRIWQTDVDEFQEPETVPDAEDIITSLAADGDGWLSGCLDSHVRRYSKRSTDLESMITRAAGVPIRCVATDPKGRRVAVCSDETVVKVIELDDTTRIHLLDEHKKGVRRATWHPSGSMLTTSGADGKIIVWDVTIDEAKLNRVIEGIIPAVNDTESPEYLHDCSALWHPSGHYFVAATKAHEIVTVSRNTWSRVSTFTDDACSGDVTALAFSPNGVYLASACKTGIFIWSTATRRVLFRHETTPAHTINHLAFSPTRNILAWTNTQGELTRWRDVIPPSSPDPIKSLASASTTAMPAPVRRGGSPLLFGADDGDGGGGGMDDDVDVGGERDDDWIIDDIGGGMEEKEKDYGKGGRELVSVTKAQPTFQPGSTPFVNKRRYLAYNNIGVIEVVDQDTHHIVNIEFHDQTTRKNYHFSDHFKYDLAAVGERGIVYACPPESSHPSQITYKPYTSWASQGEWTYDLPASERAIAIAAGGTIPLTSLRQRSADGADVEGNGYVVVATDKGVVRFFSGGGMQRGPVWAVDGDVVAMVAGRDYVFVVHREGGTSLDGNQNLKYTLRTADTFRVMHTGRLPVNKGHTLKWIGISDEGAPVIYDSAERLMMLEHFRFTAQGSWVVLLDATTLARRVGKDESYWPVGVTNSTFMCVILKGREQHPGFPRPLMQELDMKMPYLEMDGAEAQKEERLSREAILLDQIRDTLDEDTLTNKDISKTEVDLDKELIQLIQLACKHDKLQRALDAVKLLHHTASFDMAVKVAQFYHLAGLQEKIEWVKGGRVDGDRLRDERERRKGWKRSAGVVTPNDEYYGADGRQNAAKPFQNVQPAPAIRRPGLAPAIPSADPSPFSRKASATGYGYGGAKAVSTSPEPDTIPSPGEGKRKRGGGGGAVNGEDEQDSMVDSSAKRRATDENVGFGAPAKATPPAKANPFAKKRDENANGLNTSANPFQRKVDSQKSMHKSDSFFNKVEAAEKESEKGTRKGKAKVATGKQTTLFNLPAAPAKRASKSSKDDRTSPTPAKPQDPSVENSTEGETQESDATMMEGTSQTLAESQQETQLVEEPETQLAEASGDMEVNNDEPIEWPASPPPMNDVVAVGAE</sequence>
<evidence type="ECO:0000259" key="8">
    <source>
        <dbReference type="Pfam" id="PF20946"/>
    </source>
</evidence>
<feature type="compositionally biased region" description="Basic and acidic residues" evidence="6">
    <location>
        <begin position="1027"/>
        <end position="1037"/>
    </location>
</feature>
<dbReference type="InterPro" id="IPR036322">
    <property type="entry name" value="WD40_repeat_dom_sf"/>
</dbReference>
<dbReference type="GO" id="GO:0006281">
    <property type="term" value="P:DNA repair"/>
    <property type="evidence" value="ECO:0007669"/>
    <property type="project" value="TreeGrafter"/>
</dbReference>
<feature type="domain" description="WDHD1/CFT4 helical bundle" evidence="8">
    <location>
        <begin position="742"/>
        <end position="837"/>
    </location>
</feature>
<evidence type="ECO:0000259" key="7">
    <source>
        <dbReference type="Pfam" id="PF12341"/>
    </source>
</evidence>
<dbReference type="InterPro" id="IPR057646">
    <property type="entry name" value="WD40_WDHD1_1st"/>
</dbReference>
<dbReference type="InterPro" id="IPR001680">
    <property type="entry name" value="WD40_rpt"/>
</dbReference>
<dbReference type="VEuPathDB" id="FungiDB:BD410DRAFT_111195"/>
<feature type="compositionally biased region" description="Polar residues" evidence="6">
    <location>
        <begin position="1101"/>
        <end position="1115"/>
    </location>
</feature>
<evidence type="ECO:0000256" key="5">
    <source>
        <dbReference type="PROSITE-ProRule" id="PRU00221"/>
    </source>
</evidence>
<dbReference type="Gene3D" id="2.130.10.10">
    <property type="entry name" value="YVTN repeat-like/Quinoprotein amine dehydrogenase"/>
    <property type="match status" value="2"/>
</dbReference>
<dbReference type="Pfam" id="PF24817">
    <property type="entry name" value="WD40_WDHD1_1st"/>
    <property type="match status" value="1"/>
</dbReference>
<dbReference type="PROSITE" id="PS50294">
    <property type="entry name" value="WD_REPEATS_REGION"/>
    <property type="match status" value="2"/>
</dbReference>
<feature type="domain" description="WDHD1 first WD40" evidence="9">
    <location>
        <begin position="35"/>
        <end position="330"/>
    </location>
</feature>
<keyword evidence="11" id="KW-1185">Reference proteome</keyword>
<feature type="region of interest" description="Disordered" evidence="6">
    <location>
        <begin position="885"/>
        <end position="1149"/>
    </location>
</feature>
<dbReference type="AlphaFoldDB" id="A0A4Y7Q9N2"/>
<dbReference type="PANTHER" id="PTHR19932:SF10">
    <property type="entry name" value="WD REPEAT AND HMG-BOX DNA-BINDING PROTEIN 1"/>
    <property type="match status" value="1"/>
</dbReference>
<dbReference type="EMBL" id="ML170167">
    <property type="protein sequence ID" value="TDL24165.1"/>
    <property type="molecule type" value="Genomic_DNA"/>
</dbReference>
<evidence type="ECO:0000313" key="10">
    <source>
        <dbReference type="EMBL" id="TDL24165.1"/>
    </source>
</evidence>
<dbReference type="Proteomes" id="UP000294933">
    <property type="component" value="Unassembled WGS sequence"/>
</dbReference>
<dbReference type="GO" id="GO:0000278">
    <property type="term" value="P:mitotic cell cycle"/>
    <property type="evidence" value="ECO:0007669"/>
    <property type="project" value="TreeGrafter"/>
</dbReference>
<dbReference type="InterPro" id="IPR048591">
    <property type="entry name" value="WDHD1/CFT4_hel"/>
</dbReference>
<dbReference type="Pfam" id="PF12341">
    <property type="entry name" value="Mcl1_mid"/>
    <property type="match status" value="1"/>
</dbReference>
<name>A0A4Y7Q9N2_9AGAM</name>
<keyword evidence="4" id="KW-0539">Nucleus</keyword>
<feature type="compositionally biased region" description="Basic and acidic residues" evidence="6">
    <location>
        <begin position="1008"/>
        <end position="1020"/>
    </location>
</feature>
<dbReference type="InterPro" id="IPR022100">
    <property type="entry name" value="WDHD1/CFT4_beta-prop_2nd"/>
</dbReference>
<feature type="repeat" description="WD" evidence="5">
    <location>
        <begin position="34"/>
        <end position="66"/>
    </location>
</feature>
<dbReference type="PROSITE" id="PS50082">
    <property type="entry name" value="WD_REPEATS_2"/>
    <property type="match status" value="2"/>
</dbReference>
<dbReference type="GO" id="GO:0043596">
    <property type="term" value="C:nuclear replication fork"/>
    <property type="evidence" value="ECO:0007669"/>
    <property type="project" value="TreeGrafter"/>
</dbReference>
<evidence type="ECO:0000256" key="3">
    <source>
        <dbReference type="ARBA" id="ARBA00022737"/>
    </source>
</evidence>
<dbReference type="PROSITE" id="PS00678">
    <property type="entry name" value="WD_REPEATS_1"/>
    <property type="match status" value="1"/>
</dbReference>
<evidence type="ECO:0000256" key="6">
    <source>
        <dbReference type="SAM" id="MobiDB-lite"/>
    </source>
</evidence>
<protein>
    <submittedName>
        <fullName evidence="10">Uncharacterized protein</fullName>
    </submittedName>
</protein>